<dbReference type="GO" id="GO:0006357">
    <property type="term" value="P:regulation of transcription by RNA polymerase II"/>
    <property type="evidence" value="ECO:0007669"/>
    <property type="project" value="TreeGrafter"/>
</dbReference>
<dbReference type="InterPro" id="IPR001965">
    <property type="entry name" value="Znf_PHD"/>
</dbReference>
<sequence length="1211" mass="134648">MREGLRSRKRFEKPETDEVSGIGGFQKKGSVIKQDVHDSSGVDSSNEREPLDLEAANKEVDKVAKECELDCDMGTGTNIGLVENENNGKVLNCVDNIETKVKKEGDSNDKLHIVGRVLRSQLKRDDGKKSIKEDNAVVVVRKSRESDESKKIQVKAQEVETHERVTSGYEEKKLKEGTGKQKLKRKRGRPPKTEMTMQVEETYECVSSGYEEKKIKEGTGKQKLKRKRGRPPKTEMTMQVGGFPRKPGRPPKAGQNHKLITVGCSKNRKLGFHKAKKSLTIREGACRSPTKLYSKRPFVKKLEVNFSHIKPENNVGASPLRSNSLNVPVAKKRKKNKAKQLVRDQIMEQLMAAGWTVDYRLRNGRDYSDAVYVSLDGRTHWSITLAYNRLKKHYENGDGEGKVYGPGFKFTPIPEEKFKTLTKVISKQRKDKKKSKEKGKKDGEKVSGANKKGKKGKKKRKESFIEQDHSDIASPRRMSIPFKDHKRQKTQNSKLEREVDSEVDGYVPYNGKRTLLAWMIDMGMVLQNGKVHYMSHVRKGVALEGRVTGDGIHCGCCDEIITISEFEAHAGSELSDPFRNIYTEGGISLLQCLLDSWNKQDESERKGFHFVDVAGEDPNDDTCGVCGDGGDLICCDSCPSTFHQSCVGMKKFPFGDWHCIYCCCKFCGLVRSASKRDGDADITEFATFTCHLCGQQYHRSCIEVDCAQIDDSFVAFCGNRCQELHERLNLLVGIKHEIEDGFAWTLIKRSDVGSDASKIKSQMVECNSKLAVAVSIMNECFKPYIDHRSGINMIHSILYNCGSNFNRLNYRGFFTAILERGDEIICTASIRIHGNQLAEMPFIGTRSMYRRQGMCRRLLNSIEDALSSLNVGLLVIPAVAEVRETWTSVFAFEPLDPTSKQMVKNLNLLVFPHVDMLQKKIPKPTSAEENLTPAEVSNPELPENICHELGSSGTEVIVSATDNPSSQSSGSEKGSQYLTKSDEIVTHRNGDEDSPCLSSENIPHRSEIVSCMRESKDSEIAYDNLKSVTPLEDNDGTLHPESLEFQLAESVFGSLKISNSCEPTSDHDFVRHHSVESKELLAVDLPVNCIKPSSVVSELNADEVCAAKTSSLQTDTNSGDCQSVQAASGSAEDILNGVNVNSELSSVAEFNLLPADKKLVLINNRWTDHPSELLDPGLKVERTAQCNGSSLRSPNTTGVALHCASAGGTEV</sequence>
<dbReference type="InterPro" id="IPR017956">
    <property type="entry name" value="AT_hook_DNA-bd_motif"/>
</dbReference>
<gene>
    <name evidence="9" type="ORF">QN277_021575</name>
</gene>
<name>A0AAE1MT80_9FABA</name>
<dbReference type="EMBL" id="JAWXYG010000005">
    <property type="protein sequence ID" value="KAK4273113.1"/>
    <property type="molecule type" value="Genomic_DNA"/>
</dbReference>
<dbReference type="GO" id="GO:0005634">
    <property type="term" value="C:nucleus"/>
    <property type="evidence" value="ECO:0007669"/>
    <property type="project" value="UniProtKB-SubCell"/>
</dbReference>
<feature type="region of interest" description="Disordered" evidence="7">
    <location>
        <begin position="425"/>
        <end position="497"/>
    </location>
</feature>
<dbReference type="Gene3D" id="3.30.40.10">
    <property type="entry name" value="Zinc/RING finger domain, C3HC4 (zinc finger)"/>
    <property type="match status" value="1"/>
</dbReference>
<dbReference type="SUPFAM" id="SSF57903">
    <property type="entry name" value="FYVE/PHD zinc finger"/>
    <property type="match status" value="1"/>
</dbReference>
<organism evidence="9 10">
    <name type="scientific">Acacia crassicarpa</name>
    <name type="common">northern wattle</name>
    <dbReference type="NCBI Taxonomy" id="499986"/>
    <lineage>
        <taxon>Eukaryota</taxon>
        <taxon>Viridiplantae</taxon>
        <taxon>Streptophyta</taxon>
        <taxon>Embryophyta</taxon>
        <taxon>Tracheophyta</taxon>
        <taxon>Spermatophyta</taxon>
        <taxon>Magnoliopsida</taxon>
        <taxon>eudicotyledons</taxon>
        <taxon>Gunneridae</taxon>
        <taxon>Pentapetalae</taxon>
        <taxon>rosids</taxon>
        <taxon>fabids</taxon>
        <taxon>Fabales</taxon>
        <taxon>Fabaceae</taxon>
        <taxon>Caesalpinioideae</taxon>
        <taxon>mimosoid clade</taxon>
        <taxon>Acacieae</taxon>
        <taxon>Acacia</taxon>
    </lineage>
</organism>
<dbReference type="InterPro" id="IPR013083">
    <property type="entry name" value="Znf_RING/FYVE/PHD"/>
</dbReference>
<dbReference type="SMART" id="SM00384">
    <property type="entry name" value="AT_hook"/>
    <property type="match status" value="3"/>
</dbReference>
<dbReference type="GO" id="GO:0003714">
    <property type="term" value="F:transcription corepressor activity"/>
    <property type="evidence" value="ECO:0007669"/>
    <property type="project" value="InterPro"/>
</dbReference>
<dbReference type="Pfam" id="PF23209">
    <property type="entry name" value="IDM1_C"/>
    <property type="match status" value="1"/>
</dbReference>
<dbReference type="PANTHER" id="PTHR46309:SF1">
    <property type="entry name" value="PHD FINGER PROTEIN 12"/>
    <property type="match status" value="1"/>
</dbReference>
<keyword evidence="2" id="KW-0479">Metal-binding</keyword>
<feature type="region of interest" description="Disordered" evidence="7">
    <location>
        <begin position="1"/>
        <end position="55"/>
    </location>
</feature>
<feature type="region of interest" description="Disordered" evidence="7">
    <location>
        <begin position="216"/>
        <end position="257"/>
    </location>
</feature>
<comment type="caution">
    <text evidence="9">The sequence shown here is derived from an EMBL/GenBank/DDBJ whole genome shotgun (WGS) entry which is preliminary data.</text>
</comment>
<evidence type="ECO:0000313" key="10">
    <source>
        <dbReference type="Proteomes" id="UP001293593"/>
    </source>
</evidence>
<feature type="compositionally biased region" description="Basic and acidic residues" evidence="7">
    <location>
        <begin position="163"/>
        <end position="179"/>
    </location>
</feature>
<feature type="compositionally biased region" description="Basic and acidic residues" evidence="7">
    <location>
        <begin position="34"/>
        <end position="55"/>
    </location>
</feature>
<dbReference type="GO" id="GO:0008270">
    <property type="term" value="F:zinc ion binding"/>
    <property type="evidence" value="ECO:0007669"/>
    <property type="project" value="UniProtKB-KW"/>
</dbReference>
<dbReference type="InterPro" id="IPR019787">
    <property type="entry name" value="Znf_PHD-finger"/>
</dbReference>
<evidence type="ECO:0000256" key="6">
    <source>
        <dbReference type="PROSITE-ProRule" id="PRU00146"/>
    </source>
</evidence>
<proteinExistence type="predicted"/>
<evidence type="ECO:0000256" key="1">
    <source>
        <dbReference type="ARBA" id="ARBA00004123"/>
    </source>
</evidence>
<keyword evidence="10" id="KW-1185">Reference proteome</keyword>
<feature type="region of interest" description="Disordered" evidence="7">
    <location>
        <begin position="163"/>
        <end position="194"/>
    </location>
</feature>
<keyword evidence="5" id="KW-0539">Nucleus</keyword>
<dbReference type="Pfam" id="PF16135">
    <property type="entry name" value="TDBD"/>
    <property type="match status" value="1"/>
</dbReference>
<dbReference type="InterPro" id="IPR056511">
    <property type="entry name" value="IDM1_C"/>
</dbReference>
<dbReference type="CDD" id="cd15532">
    <property type="entry name" value="PHD2_CHD_II"/>
    <property type="match status" value="1"/>
</dbReference>
<dbReference type="InterPro" id="IPR032308">
    <property type="entry name" value="TDBD"/>
</dbReference>
<evidence type="ECO:0000259" key="8">
    <source>
        <dbReference type="PROSITE" id="PS50016"/>
    </source>
</evidence>
<evidence type="ECO:0000313" key="9">
    <source>
        <dbReference type="EMBL" id="KAK4273113.1"/>
    </source>
</evidence>
<dbReference type="InterPro" id="IPR042163">
    <property type="entry name" value="PHF12"/>
</dbReference>
<dbReference type="SUPFAM" id="SSF55729">
    <property type="entry name" value="Acyl-CoA N-acyltransferases (Nat)"/>
    <property type="match status" value="1"/>
</dbReference>
<evidence type="ECO:0000256" key="7">
    <source>
        <dbReference type="SAM" id="MobiDB-lite"/>
    </source>
</evidence>
<feature type="compositionally biased region" description="Low complexity" evidence="7">
    <location>
        <begin position="965"/>
        <end position="976"/>
    </location>
</feature>
<feature type="domain" description="PHD-type" evidence="8">
    <location>
        <begin position="620"/>
        <end position="665"/>
    </location>
</feature>
<comment type="subcellular location">
    <subcellularLocation>
        <location evidence="1">Nucleus</location>
    </subcellularLocation>
</comment>
<evidence type="ECO:0000256" key="2">
    <source>
        <dbReference type="ARBA" id="ARBA00022723"/>
    </source>
</evidence>
<dbReference type="Proteomes" id="UP001293593">
    <property type="component" value="Unassembled WGS sequence"/>
</dbReference>
<dbReference type="InterPro" id="IPR054292">
    <property type="entry name" value="DUF7028"/>
</dbReference>
<feature type="compositionally biased region" description="Basic residues" evidence="7">
    <location>
        <begin position="181"/>
        <end position="190"/>
    </location>
</feature>
<feature type="compositionally biased region" description="Basic residues" evidence="7">
    <location>
        <begin position="451"/>
        <end position="461"/>
    </location>
</feature>
<dbReference type="PROSITE" id="PS50016">
    <property type="entry name" value="ZF_PHD_2"/>
    <property type="match status" value="1"/>
</dbReference>
<dbReference type="GO" id="GO:0003677">
    <property type="term" value="F:DNA binding"/>
    <property type="evidence" value="ECO:0007669"/>
    <property type="project" value="InterPro"/>
</dbReference>
<keyword evidence="3 6" id="KW-0863">Zinc-finger</keyword>
<feature type="compositionally biased region" description="Basic residues" evidence="7">
    <location>
        <begin position="426"/>
        <end position="438"/>
    </location>
</feature>
<accession>A0AAE1MT80</accession>
<dbReference type="PRINTS" id="PR00929">
    <property type="entry name" value="ATHOOK"/>
</dbReference>
<dbReference type="Pfam" id="PF22970">
    <property type="entry name" value="DUF7028"/>
    <property type="match status" value="1"/>
</dbReference>
<evidence type="ECO:0000256" key="5">
    <source>
        <dbReference type="ARBA" id="ARBA00023242"/>
    </source>
</evidence>
<feature type="compositionally biased region" description="Basic and acidic residues" evidence="7">
    <location>
        <begin position="1"/>
        <end position="16"/>
    </location>
</feature>
<evidence type="ECO:0000256" key="4">
    <source>
        <dbReference type="ARBA" id="ARBA00022833"/>
    </source>
</evidence>
<feature type="compositionally biased region" description="Basic residues" evidence="7">
    <location>
        <begin position="222"/>
        <end position="231"/>
    </location>
</feature>
<keyword evidence="4" id="KW-0862">Zinc</keyword>
<dbReference type="SMART" id="SM00249">
    <property type="entry name" value="PHD"/>
    <property type="match status" value="2"/>
</dbReference>
<reference evidence="9" key="1">
    <citation type="submission" date="2023-10" db="EMBL/GenBank/DDBJ databases">
        <title>Chromosome-level genome of the transformable northern wattle, Acacia crassicarpa.</title>
        <authorList>
            <person name="Massaro I."/>
            <person name="Sinha N.R."/>
            <person name="Poethig S."/>
            <person name="Leichty A.R."/>
        </authorList>
    </citation>
    <scope>NUCLEOTIDE SEQUENCE</scope>
    <source>
        <strain evidence="9">Acra3RX</strain>
        <tissue evidence="9">Leaf</tissue>
    </source>
</reference>
<feature type="region of interest" description="Disordered" evidence="7">
    <location>
        <begin position="958"/>
        <end position="978"/>
    </location>
</feature>
<dbReference type="PANTHER" id="PTHR46309">
    <property type="entry name" value="PHD FINGER PROTEIN 12"/>
    <property type="match status" value="1"/>
</dbReference>
<dbReference type="InterPro" id="IPR011011">
    <property type="entry name" value="Znf_FYVE_PHD"/>
</dbReference>
<protein>
    <recommendedName>
        <fullName evidence="8">PHD-type domain-containing protein</fullName>
    </recommendedName>
</protein>
<dbReference type="InterPro" id="IPR016181">
    <property type="entry name" value="Acyl_CoA_acyltransferase"/>
</dbReference>
<dbReference type="CDD" id="cd04301">
    <property type="entry name" value="NAT_SF"/>
    <property type="match status" value="1"/>
</dbReference>
<evidence type="ECO:0000256" key="3">
    <source>
        <dbReference type="ARBA" id="ARBA00022771"/>
    </source>
</evidence>
<feature type="compositionally biased region" description="Basic and acidic residues" evidence="7">
    <location>
        <begin position="462"/>
        <end position="471"/>
    </location>
</feature>
<dbReference type="AlphaFoldDB" id="A0AAE1MT80"/>